<sequence length="86" mass="10180">MEFLATEMEAYRTHKPGKCNYRRDNNLMQGELDQHLFSNWTRLEYLELHKNDFTGVIPSEIGLLTNLIRVSSDKQSSYPSIFWKPE</sequence>
<evidence type="ECO:0000313" key="2">
    <source>
        <dbReference type="Proteomes" id="UP001164250"/>
    </source>
</evidence>
<dbReference type="Proteomes" id="UP001164250">
    <property type="component" value="Chromosome 12"/>
</dbReference>
<organism evidence="1 2">
    <name type="scientific">Pistacia atlantica</name>
    <dbReference type="NCBI Taxonomy" id="434234"/>
    <lineage>
        <taxon>Eukaryota</taxon>
        <taxon>Viridiplantae</taxon>
        <taxon>Streptophyta</taxon>
        <taxon>Embryophyta</taxon>
        <taxon>Tracheophyta</taxon>
        <taxon>Spermatophyta</taxon>
        <taxon>Magnoliopsida</taxon>
        <taxon>eudicotyledons</taxon>
        <taxon>Gunneridae</taxon>
        <taxon>Pentapetalae</taxon>
        <taxon>rosids</taxon>
        <taxon>malvids</taxon>
        <taxon>Sapindales</taxon>
        <taxon>Anacardiaceae</taxon>
        <taxon>Pistacia</taxon>
    </lineage>
</organism>
<proteinExistence type="predicted"/>
<reference evidence="2" key="1">
    <citation type="journal article" date="2023" name="G3 (Bethesda)">
        <title>Genome assembly and association tests identify interacting loci associated with vigor, precocity, and sex in interspecific pistachio rootstocks.</title>
        <authorList>
            <person name="Palmer W."/>
            <person name="Jacygrad E."/>
            <person name="Sagayaradj S."/>
            <person name="Cavanaugh K."/>
            <person name="Han R."/>
            <person name="Bertier L."/>
            <person name="Beede B."/>
            <person name="Kafkas S."/>
            <person name="Golino D."/>
            <person name="Preece J."/>
            <person name="Michelmore R."/>
        </authorList>
    </citation>
    <scope>NUCLEOTIDE SEQUENCE [LARGE SCALE GENOMIC DNA]</scope>
</reference>
<accession>A0ACC1A8W9</accession>
<name>A0ACC1A8W9_9ROSI</name>
<dbReference type="EMBL" id="CM047908">
    <property type="protein sequence ID" value="KAJ0082823.1"/>
    <property type="molecule type" value="Genomic_DNA"/>
</dbReference>
<keyword evidence="2" id="KW-1185">Reference proteome</keyword>
<evidence type="ECO:0000313" key="1">
    <source>
        <dbReference type="EMBL" id="KAJ0082823.1"/>
    </source>
</evidence>
<protein>
    <submittedName>
        <fullName evidence="1">Uncharacterized protein</fullName>
    </submittedName>
</protein>
<comment type="caution">
    <text evidence="1">The sequence shown here is derived from an EMBL/GenBank/DDBJ whole genome shotgun (WGS) entry which is preliminary data.</text>
</comment>
<gene>
    <name evidence="1" type="ORF">Patl1_09808</name>
</gene>